<keyword evidence="1" id="KW-0732">Signal</keyword>
<sequence length="118" mass="12263">MNKPTSRARRFAAVGFAVLSLAGVFAVGGASAANAQGAIACARNSEGICHGYGSSGGGDPWVANLFYSVDIVGYDHIYARSDGSQVTSAYAVNLSHNLHYRTCFPATRGKSSIAICQE</sequence>
<gene>
    <name evidence="2" type="ORF">D4765_15160</name>
</gene>
<proteinExistence type="predicted"/>
<evidence type="ECO:0000313" key="3">
    <source>
        <dbReference type="Proteomes" id="UP000306192"/>
    </source>
</evidence>
<organism evidence="2 3">
    <name type="scientific">Subtercola vilae</name>
    <dbReference type="NCBI Taxonomy" id="2056433"/>
    <lineage>
        <taxon>Bacteria</taxon>
        <taxon>Bacillati</taxon>
        <taxon>Actinomycetota</taxon>
        <taxon>Actinomycetes</taxon>
        <taxon>Micrococcales</taxon>
        <taxon>Microbacteriaceae</taxon>
        <taxon>Subtercola</taxon>
    </lineage>
</organism>
<dbReference type="AlphaFoldDB" id="A0A4T2BPE2"/>
<name>A0A4T2BPE2_9MICO</name>
<feature type="signal peptide" evidence="1">
    <location>
        <begin position="1"/>
        <end position="32"/>
    </location>
</feature>
<dbReference type="Proteomes" id="UP000306192">
    <property type="component" value="Unassembled WGS sequence"/>
</dbReference>
<comment type="caution">
    <text evidence="2">The sequence shown here is derived from an EMBL/GenBank/DDBJ whole genome shotgun (WGS) entry which is preliminary data.</text>
</comment>
<feature type="chain" id="PRO_5020701043" evidence="1">
    <location>
        <begin position="33"/>
        <end position="118"/>
    </location>
</feature>
<dbReference type="RefSeq" id="WP_136643154.1">
    <property type="nucleotide sequence ID" value="NZ_QYRT01000037.1"/>
</dbReference>
<evidence type="ECO:0000256" key="1">
    <source>
        <dbReference type="SAM" id="SignalP"/>
    </source>
</evidence>
<accession>A0A4T2BPE2</accession>
<dbReference type="EMBL" id="QYRT01000037">
    <property type="protein sequence ID" value="TIH33080.1"/>
    <property type="molecule type" value="Genomic_DNA"/>
</dbReference>
<protein>
    <submittedName>
        <fullName evidence="2">Uncharacterized protein</fullName>
    </submittedName>
</protein>
<evidence type="ECO:0000313" key="2">
    <source>
        <dbReference type="EMBL" id="TIH33080.1"/>
    </source>
</evidence>
<reference evidence="2 3" key="1">
    <citation type="journal article" date="2019" name="Microorganisms">
        <title>Systematic Affiliation and Genome Analysis of Subtercola vilae DB165(T) with Particular Emphasis on Cold Adaptation of an Isolate from a High-Altitude Cold Volcano Lake.</title>
        <authorList>
            <person name="Villalobos A.S."/>
            <person name="Wiese J."/>
            <person name="Imhoff J.F."/>
            <person name="Dorador C."/>
            <person name="Keller A."/>
            <person name="Hentschel U."/>
        </authorList>
    </citation>
    <scope>NUCLEOTIDE SEQUENCE [LARGE SCALE GENOMIC DNA]</scope>
    <source>
        <strain evidence="2 3">DB165</strain>
    </source>
</reference>
<keyword evidence="3" id="KW-1185">Reference proteome</keyword>